<organism evidence="3 4">
    <name type="scientific">Rhizoctonia solani</name>
    <dbReference type="NCBI Taxonomy" id="456999"/>
    <lineage>
        <taxon>Eukaryota</taxon>
        <taxon>Fungi</taxon>
        <taxon>Dikarya</taxon>
        <taxon>Basidiomycota</taxon>
        <taxon>Agaricomycotina</taxon>
        <taxon>Agaricomycetes</taxon>
        <taxon>Cantharellales</taxon>
        <taxon>Ceratobasidiaceae</taxon>
        <taxon>Rhizoctonia</taxon>
    </lineage>
</organism>
<dbReference type="EMBL" id="CAJMWT010001805">
    <property type="protein sequence ID" value="CAE6420591.1"/>
    <property type="molecule type" value="Genomic_DNA"/>
</dbReference>
<evidence type="ECO:0000313" key="2">
    <source>
        <dbReference type="EMBL" id="CAE6420591.1"/>
    </source>
</evidence>
<evidence type="ECO:0000313" key="4">
    <source>
        <dbReference type="Proteomes" id="UP000044841"/>
    </source>
</evidence>
<dbReference type="EMBL" id="CYGV01001844">
    <property type="protein sequence ID" value="CUA77533.1"/>
    <property type="molecule type" value="Genomic_DNA"/>
</dbReference>
<sequence length="149" mass="16282">MSAPPRHPLSIVFLLHIAVEAPFALQGVWAGHSLPFIQLTNTTLVLLKLYSALLLASCLASLLCFGLPEFLPGKRAFAIQLLIYHSIAATVLFQSPRFIPHSLGSVAESVAITPEKIWGTLHGVVSVMIGMWWQLFKFTLGYAKATKQA</sequence>
<name>A0A0K6GG07_9AGAM</name>
<feature type="transmembrane region" description="Helical" evidence="1">
    <location>
        <begin position="46"/>
        <end position="65"/>
    </location>
</feature>
<keyword evidence="1" id="KW-0812">Transmembrane</keyword>
<reference evidence="2" key="2">
    <citation type="submission" date="2021-01" db="EMBL/GenBank/DDBJ databases">
        <authorList>
            <person name="Kaushik A."/>
        </authorList>
    </citation>
    <scope>NUCLEOTIDE SEQUENCE</scope>
    <source>
        <strain evidence="2">AG2-2IIIB</strain>
    </source>
</reference>
<evidence type="ECO:0000313" key="3">
    <source>
        <dbReference type="EMBL" id="CUA77533.1"/>
    </source>
</evidence>
<reference evidence="3 4" key="1">
    <citation type="submission" date="2015-07" db="EMBL/GenBank/DDBJ databases">
        <authorList>
            <person name="Noorani M."/>
        </authorList>
    </citation>
    <scope>NUCLEOTIDE SEQUENCE [LARGE SCALE GENOMIC DNA]</scope>
    <source>
        <strain evidence="3">BBA 69670</strain>
    </source>
</reference>
<keyword evidence="4" id="KW-1185">Reference proteome</keyword>
<protein>
    <submittedName>
        <fullName evidence="3">Uncharacterized protein</fullName>
    </submittedName>
</protein>
<accession>A0A0K6GG07</accession>
<proteinExistence type="predicted"/>
<keyword evidence="1" id="KW-0472">Membrane</keyword>
<dbReference type="Proteomes" id="UP000044841">
    <property type="component" value="Unassembled WGS sequence"/>
</dbReference>
<gene>
    <name evidence="2" type="ORF">RDB_LOCUS53184</name>
    <name evidence="3" type="ORF">RSOLAG22IIIB_02548</name>
</gene>
<feature type="transmembrane region" description="Helical" evidence="1">
    <location>
        <begin position="77"/>
        <end position="97"/>
    </location>
</feature>
<keyword evidence="1" id="KW-1133">Transmembrane helix</keyword>
<dbReference type="Proteomes" id="UP000663843">
    <property type="component" value="Unassembled WGS sequence"/>
</dbReference>
<evidence type="ECO:0000256" key="1">
    <source>
        <dbReference type="SAM" id="Phobius"/>
    </source>
</evidence>
<dbReference type="AlphaFoldDB" id="A0A0K6GG07"/>
<feature type="transmembrane region" description="Helical" evidence="1">
    <location>
        <begin position="117"/>
        <end position="136"/>
    </location>
</feature>